<dbReference type="Proteomes" id="UP001139035">
    <property type="component" value="Unassembled WGS sequence"/>
</dbReference>
<keyword evidence="2" id="KW-1185">Reference proteome</keyword>
<protein>
    <submittedName>
        <fullName evidence="1">Uncharacterized protein</fullName>
    </submittedName>
</protein>
<name>A0A9X1P6W8_9HYPH</name>
<accession>A0A9X1P6W8</accession>
<comment type="caution">
    <text evidence="1">The sequence shown here is derived from an EMBL/GenBank/DDBJ whole genome shotgun (WGS) entry which is preliminary data.</text>
</comment>
<dbReference type="AlphaFoldDB" id="A0A9X1P6W8"/>
<dbReference type="EMBL" id="JAJUWU010000034">
    <property type="protein sequence ID" value="MCE7030919.1"/>
    <property type="molecule type" value="Genomic_DNA"/>
</dbReference>
<evidence type="ECO:0000313" key="1">
    <source>
        <dbReference type="EMBL" id="MCE7030919.1"/>
    </source>
</evidence>
<gene>
    <name evidence="1" type="ORF">LZD57_23295</name>
</gene>
<organism evidence="1 2">
    <name type="scientific">Jiella avicenniae</name>
    <dbReference type="NCBI Taxonomy" id="2907202"/>
    <lineage>
        <taxon>Bacteria</taxon>
        <taxon>Pseudomonadati</taxon>
        <taxon>Pseudomonadota</taxon>
        <taxon>Alphaproteobacteria</taxon>
        <taxon>Hyphomicrobiales</taxon>
        <taxon>Aurantimonadaceae</taxon>
        <taxon>Jiella</taxon>
    </lineage>
</organism>
<proteinExistence type="predicted"/>
<evidence type="ECO:0000313" key="2">
    <source>
        <dbReference type="Proteomes" id="UP001139035"/>
    </source>
</evidence>
<dbReference type="RefSeq" id="WP_233721989.1">
    <property type="nucleotide sequence ID" value="NZ_JAJUWU010000034.1"/>
</dbReference>
<reference evidence="1" key="1">
    <citation type="submission" date="2022-01" db="EMBL/GenBank/DDBJ databases">
        <title>Jiella avicenniae sp. nov., a novel endophytic bacterium isolated from bark of Avicennia marina.</title>
        <authorList>
            <person name="Tuo L."/>
        </authorList>
    </citation>
    <scope>NUCLEOTIDE SEQUENCE</scope>
    <source>
        <strain evidence="1">CBK1P-4</strain>
    </source>
</reference>
<sequence length="108" mass="12297">MYISSLSNKIHLIGLVIHSFRAMFAKSTARAGQRSAFEAGRVSSRVREDKLMKNRNEFLPENKTVGVRLTQEQIARCNALLSDPLTVAELDQAYQKRFVSNWNPESKK</sequence>